<keyword evidence="7 9" id="KW-0472">Membrane</keyword>
<dbReference type="Proteomes" id="UP000446866">
    <property type="component" value="Unassembled WGS sequence"/>
</dbReference>
<evidence type="ECO:0000259" key="11">
    <source>
        <dbReference type="PROSITE" id="PS51371"/>
    </source>
</evidence>
<evidence type="ECO:0000256" key="5">
    <source>
        <dbReference type="ARBA" id="ARBA00022989"/>
    </source>
</evidence>
<dbReference type="InterPro" id="IPR046342">
    <property type="entry name" value="CBS_dom_sf"/>
</dbReference>
<dbReference type="InterPro" id="IPR000644">
    <property type="entry name" value="CBS_dom"/>
</dbReference>
<dbReference type="FunFam" id="3.10.580.10:FF:000002">
    <property type="entry name" value="Magnesium/cobalt efflux protein CorC"/>
    <property type="match status" value="1"/>
</dbReference>
<evidence type="ECO:0000256" key="7">
    <source>
        <dbReference type="ARBA" id="ARBA00023136"/>
    </source>
</evidence>
<evidence type="ECO:0000256" key="6">
    <source>
        <dbReference type="ARBA" id="ARBA00023122"/>
    </source>
</evidence>
<dbReference type="InterPro" id="IPR036318">
    <property type="entry name" value="FAD-bd_PCMH-like_sf"/>
</dbReference>
<evidence type="ECO:0000256" key="9">
    <source>
        <dbReference type="PROSITE-ProRule" id="PRU01193"/>
    </source>
</evidence>
<dbReference type="PROSITE" id="PS51371">
    <property type="entry name" value="CBS"/>
    <property type="match status" value="2"/>
</dbReference>
<feature type="transmembrane region" description="Helical" evidence="10">
    <location>
        <begin position="132"/>
        <end position="152"/>
    </location>
</feature>
<comment type="subcellular location">
    <subcellularLocation>
        <location evidence="1">Membrane</location>
        <topology evidence="1">Multi-pass membrane protein</topology>
    </subcellularLocation>
</comment>
<dbReference type="GO" id="GO:0050660">
    <property type="term" value="F:flavin adenine dinucleotide binding"/>
    <property type="evidence" value="ECO:0007669"/>
    <property type="project" value="InterPro"/>
</dbReference>
<dbReference type="InterPro" id="IPR044751">
    <property type="entry name" value="Ion_transp-like_CBS"/>
</dbReference>
<feature type="domain" description="CBS" evidence="11">
    <location>
        <begin position="207"/>
        <end position="267"/>
    </location>
</feature>
<keyword evidence="6 8" id="KW-0129">CBS domain</keyword>
<dbReference type="Gene3D" id="3.10.580.10">
    <property type="entry name" value="CBS-domain"/>
    <property type="match status" value="1"/>
</dbReference>
<dbReference type="Pfam" id="PF00571">
    <property type="entry name" value="CBS"/>
    <property type="match status" value="2"/>
</dbReference>
<dbReference type="Gene3D" id="3.30.465.10">
    <property type="match status" value="1"/>
</dbReference>
<evidence type="ECO:0000256" key="3">
    <source>
        <dbReference type="ARBA" id="ARBA00022692"/>
    </source>
</evidence>
<keyword evidence="4" id="KW-0677">Repeat</keyword>
<evidence type="ECO:0000256" key="1">
    <source>
        <dbReference type="ARBA" id="ARBA00004141"/>
    </source>
</evidence>
<organism evidence="13 14">
    <name type="scientific">Anaerotruncus colihominis</name>
    <dbReference type="NCBI Taxonomy" id="169435"/>
    <lineage>
        <taxon>Bacteria</taxon>
        <taxon>Bacillati</taxon>
        <taxon>Bacillota</taxon>
        <taxon>Clostridia</taxon>
        <taxon>Eubacteriales</taxon>
        <taxon>Oscillospiraceae</taxon>
        <taxon>Anaerotruncus</taxon>
    </lineage>
</organism>
<keyword evidence="14" id="KW-1185">Reference proteome</keyword>
<feature type="transmembrane region" description="Helical" evidence="10">
    <location>
        <begin position="12"/>
        <end position="34"/>
    </location>
</feature>
<dbReference type="InterPro" id="IPR005170">
    <property type="entry name" value="Transptr-assoc_dom"/>
</dbReference>
<dbReference type="RefSeq" id="WP_160201448.1">
    <property type="nucleotide sequence ID" value="NZ_QXWK01000009.1"/>
</dbReference>
<dbReference type="InterPro" id="IPR016169">
    <property type="entry name" value="FAD-bd_PCMH_sub2"/>
</dbReference>
<evidence type="ECO:0000256" key="4">
    <source>
        <dbReference type="ARBA" id="ARBA00022737"/>
    </source>
</evidence>
<evidence type="ECO:0000259" key="12">
    <source>
        <dbReference type="PROSITE" id="PS51846"/>
    </source>
</evidence>
<protein>
    <submittedName>
        <fullName evidence="13">HlyC/CorC family transporter</fullName>
    </submittedName>
</protein>
<evidence type="ECO:0000313" key="14">
    <source>
        <dbReference type="Proteomes" id="UP000446866"/>
    </source>
</evidence>
<comment type="similarity">
    <text evidence="2">Belongs to the UPF0053 family.</text>
</comment>
<dbReference type="PANTHER" id="PTHR22777">
    <property type="entry name" value="HEMOLYSIN-RELATED"/>
    <property type="match status" value="1"/>
</dbReference>
<dbReference type="SUPFAM" id="SSF56176">
    <property type="entry name" value="FAD-binding/transporter-associated domain-like"/>
    <property type="match status" value="1"/>
</dbReference>
<gene>
    <name evidence="13" type="ORF">D0435_05840</name>
</gene>
<comment type="caution">
    <text evidence="13">The sequence shown here is derived from an EMBL/GenBank/DDBJ whole genome shotgun (WGS) entry which is preliminary data.</text>
</comment>
<evidence type="ECO:0000256" key="10">
    <source>
        <dbReference type="SAM" id="Phobius"/>
    </source>
</evidence>
<name>A0A845QGF7_9FIRM</name>
<keyword evidence="3 9" id="KW-0812">Transmembrane</keyword>
<evidence type="ECO:0000313" key="13">
    <source>
        <dbReference type="EMBL" id="NBH61172.1"/>
    </source>
</evidence>
<dbReference type="InterPro" id="IPR002550">
    <property type="entry name" value="CNNM"/>
</dbReference>
<feature type="transmembrane region" description="Helical" evidence="10">
    <location>
        <begin position="72"/>
        <end position="88"/>
    </location>
</feature>
<evidence type="ECO:0000256" key="2">
    <source>
        <dbReference type="ARBA" id="ARBA00006337"/>
    </source>
</evidence>
<dbReference type="SUPFAM" id="SSF54631">
    <property type="entry name" value="CBS-domain pair"/>
    <property type="match status" value="1"/>
</dbReference>
<proteinExistence type="inferred from homology"/>
<dbReference type="Pfam" id="PF01595">
    <property type="entry name" value="CNNM"/>
    <property type="match status" value="1"/>
</dbReference>
<dbReference type="SMART" id="SM01091">
    <property type="entry name" value="CorC_HlyC"/>
    <property type="match status" value="1"/>
</dbReference>
<dbReference type="PROSITE" id="PS51846">
    <property type="entry name" value="CNNM"/>
    <property type="match status" value="1"/>
</dbReference>
<accession>A0A845QGF7</accession>
<dbReference type="EMBL" id="QXWK01000009">
    <property type="protein sequence ID" value="NBH61172.1"/>
    <property type="molecule type" value="Genomic_DNA"/>
</dbReference>
<evidence type="ECO:0000256" key="8">
    <source>
        <dbReference type="PROSITE-ProRule" id="PRU00703"/>
    </source>
</evidence>
<dbReference type="CDD" id="cd04590">
    <property type="entry name" value="CBS_pair_CorC_HlyC_assoc"/>
    <property type="match status" value="1"/>
</dbReference>
<dbReference type="Pfam" id="PF03471">
    <property type="entry name" value="CorC_HlyC"/>
    <property type="match status" value="1"/>
</dbReference>
<feature type="domain" description="CBS" evidence="11">
    <location>
        <begin position="273"/>
        <end position="330"/>
    </location>
</feature>
<dbReference type="AlphaFoldDB" id="A0A845QGF7"/>
<keyword evidence="5 9" id="KW-1133">Transmembrane helix</keyword>
<dbReference type="GO" id="GO:0005886">
    <property type="term" value="C:plasma membrane"/>
    <property type="evidence" value="ECO:0007669"/>
    <property type="project" value="TreeGrafter"/>
</dbReference>
<feature type="transmembrane region" description="Helical" evidence="10">
    <location>
        <begin position="94"/>
        <end position="111"/>
    </location>
</feature>
<reference evidence="13 14" key="1">
    <citation type="submission" date="2018-08" db="EMBL/GenBank/DDBJ databases">
        <title>Murine metabolic-syndrome-specific gut microbial biobank.</title>
        <authorList>
            <person name="Liu C."/>
        </authorList>
    </citation>
    <scope>NUCLEOTIDE SEQUENCE [LARGE SCALE GENOMIC DNA]</scope>
    <source>
        <strain evidence="13 14">28</strain>
    </source>
</reference>
<feature type="domain" description="CNNM transmembrane" evidence="12">
    <location>
        <begin position="6"/>
        <end position="188"/>
    </location>
</feature>
<dbReference type="PANTHER" id="PTHR22777:SF17">
    <property type="entry name" value="UPF0053 PROTEIN SLL0260"/>
    <property type="match status" value="1"/>
</dbReference>
<sequence length="432" mass="49518">MTPDPSSLPLALKVTFMVLAMVGNGIAVLMNTAMNSVNRSKIRQMATEENEVAIRLGNLLALPTDYRFTNRLLSYIFIVIGVYFALALPQHPILSALVYVTATITFSEYFTRKLAQQHSESIAMKLSALQKFFVIILKPFVVILTFIADVFLKMFRQETKIEYSGYSEEQVMSILESGQQSGAIKEEGKKMINSIFQFDDELAYEIMTPRTDVFLIDINDSTDEYLDELMELRYSRIPVCEDDTDNIIGILHIKDYLIKARETGFDKVDIRSILRKPYFVPETKNIDALFFELQIEKQHIAILIDEYGGFSGIVTMEDIVEEIVGDIEDEYDEQGHVINKIDDNNYYLDGNVYLSDLSEEININLESENSETIGGFIIDILGEIPEEGDENREVVFENYIFTILSVKERRIEKVKLHIEEPEKEISEDESEE</sequence>